<name>A0AAW0A3F8_9AGAR</name>
<sequence>MSQAPAGGDASTLVSPVSLPGLEPVSLINIQSSEAGLVVVSGYNTLGNHVLLEPSIGPIDSIDQSVLCAQRVILEDENVGCSIPGVFNELENPEENARMSELSHYKSNFDFIGGHASCIDPKTNVIQAAQLAEDEDEAEEEEVESILTNLSTSASSDSTNSDHTPVAVDPNDQSELPVSLSIQRSPDPRHGDEVVLRTIIRTMGEEAAEWEITYLDHTGILYTVNKPLPTNHFMSPEMIHEHSLQRSIAIRERAEELQCTVEDVRLWIAREELTRGIRNRNGYIDGDPPLFTVTAHHDWVARLGPEDDDDTAFPGFRVRNLLPGPGEVSHPVLN</sequence>
<keyword evidence="3" id="KW-1185">Reference proteome</keyword>
<organism evidence="2 3">
    <name type="scientific">Favolaschia claudopus</name>
    <dbReference type="NCBI Taxonomy" id="2862362"/>
    <lineage>
        <taxon>Eukaryota</taxon>
        <taxon>Fungi</taxon>
        <taxon>Dikarya</taxon>
        <taxon>Basidiomycota</taxon>
        <taxon>Agaricomycotina</taxon>
        <taxon>Agaricomycetes</taxon>
        <taxon>Agaricomycetidae</taxon>
        <taxon>Agaricales</taxon>
        <taxon>Marasmiineae</taxon>
        <taxon>Mycenaceae</taxon>
        <taxon>Favolaschia</taxon>
    </lineage>
</organism>
<evidence type="ECO:0000313" key="2">
    <source>
        <dbReference type="EMBL" id="KAK6997487.1"/>
    </source>
</evidence>
<protein>
    <submittedName>
        <fullName evidence="2">Uncharacterized protein</fullName>
    </submittedName>
</protein>
<feature type="region of interest" description="Disordered" evidence="1">
    <location>
        <begin position="132"/>
        <end position="189"/>
    </location>
</feature>
<proteinExistence type="predicted"/>
<feature type="compositionally biased region" description="Polar residues" evidence="1">
    <location>
        <begin position="171"/>
        <end position="184"/>
    </location>
</feature>
<dbReference type="Proteomes" id="UP001362999">
    <property type="component" value="Unassembled WGS sequence"/>
</dbReference>
<evidence type="ECO:0000256" key="1">
    <source>
        <dbReference type="SAM" id="MobiDB-lite"/>
    </source>
</evidence>
<reference evidence="2 3" key="1">
    <citation type="journal article" date="2024" name="J Genomics">
        <title>Draft genome sequencing and assembly of Favolaschia claudopus CIRM-BRFM 2984 isolated from oak limbs.</title>
        <authorList>
            <person name="Navarro D."/>
            <person name="Drula E."/>
            <person name="Chaduli D."/>
            <person name="Cazenave R."/>
            <person name="Ahrendt S."/>
            <person name="Wang J."/>
            <person name="Lipzen A."/>
            <person name="Daum C."/>
            <person name="Barry K."/>
            <person name="Grigoriev I.V."/>
            <person name="Favel A."/>
            <person name="Rosso M.N."/>
            <person name="Martin F."/>
        </authorList>
    </citation>
    <scope>NUCLEOTIDE SEQUENCE [LARGE SCALE GENOMIC DNA]</scope>
    <source>
        <strain evidence="2 3">CIRM-BRFM 2984</strain>
    </source>
</reference>
<gene>
    <name evidence="2" type="ORF">R3P38DRAFT_2797861</name>
</gene>
<evidence type="ECO:0000313" key="3">
    <source>
        <dbReference type="Proteomes" id="UP001362999"/>
    </source>
</evidence>
<dbReference type="EMBL" id="JAWWNJ010000090">
    <property type="protein sequence ID" value="KAK6997487.1"/>
    <property type="molecule type" value="Genomic_DNA"/>
</dbReference>
<dbReference type="AlphaFoldDB" id="A0AAW0A3F8"/>
<accession>A0AAW0A3F8</accession>
<feature type="compositionally biased region" description="Low complexity" evidence="1">
    <location>
        <begin position="147"/>
        <end position="162"/>
    </location>
</feature>
<comment type="caution">
    <text evidence="2">The sequence shown here is derived from an EMBL/GenBank/DDBJ whole genome shotgun (WGS) entry which is preliminary data.</text>
</comment>
<feature type="compositionally biased region" description="Acidic residues" evidence="1">
    <location>
        <begin position="132"/>
        <end position="144"/>
    </location>
</feature>